<dbReference type="GO" id="GO:0000976">
    <property type="term" value="F:transcription cis-regulatory region binding"/>
    <property type="evidence" value="ECO:0007669"/>
    <property type="project" value="TreeGrafter"/>
</dbReference>
<protein>
    <submittedName>
        <fullName evidence="5">AraC-type DNA-binding protein</fullName>
    </submittedName>
</protein>
<dbReference type="InterPro" id="IPR018060">
    <property type="entry name" value="HTH_AraC"/>
</dbReference>
<proteinExistence type="predicted"/>
<keyword evidence="2 5" id="KW-0238">DNA-binding</keyword>
<dbReference type="Proteomes" id="UP000199421">
    <property type="component" value="Unassembled WGS sequence"/>
</dbReference>
<organism evidence="5 6">
    <name type="scientific">Olivibacter domesticus</name>
    <name type="common">Pseudosphingobacterium domesticum</name>
    <dbReference type="NCBI Taxonomy" id="407022"/>
    <lineage>
        <taxon>Bacteria</taxon>
        <taxon>Pseudomonadati</taxon>
        <taxon>Bacteroidota</taxon>
        <taxon>Sphingobacteriia</taxon>
        <taxon>Sphingobacteriales</taxon>
        <taxon>Sphingobacteriaceae</taxon>
        <taxon>Olivibacter</taxon>
    </lineage>
</organism>
<dbReference type="PROSITE" id="PS01124">
    <property type="entry name" value="HTH_ARAC_FAMILY_2"/>
    <property type="match status" value="1"/>
</dbReference>
<sequence length="344" mass="39093">MLYIDKMKTDYQPFISALLAYAVQRDVHPEKLCRLAGIAFDKLKAGNLKSIQQTQMDHLWLNVINLTGDPLFGLHFGESLQLSALGVVGEIIKSSTNVGEALTIASTLVPLITPMIGISITHNNDAFIVHFDCLDKQQEKQAIYKQTLDLLMVFVIHELDGLILEKIRPMKIKYKNNISDINVKEYTRIMRNQPQRSKLENSITFPALYWNEPILSSNYELQKILVKQHQELLIQSSSKNTFQAKIFNYLLANSYLGLVSIEQIAANFNVSARTLQRRLKLEGVSFQQVADEARKTLSIQYLSAGEYSVKQVSHMLGYNEISAFTRTFKRWTGMAPSGFRKQDG</sequence>
<dbReference type="STRING" id="407022.SAMN05661044_01946"/>
<dbReference type="PRINTS" id="PR00032">
    <property type="entry name" value="HTHARAC"/>
</dbReference>
<feature type="domain" description="HTH araC/xylS-type" evidence="4">
    <location>
        <begin position="244"/>
        <end position="342"/>
    </location>
</feature>
<evidence type="ECO:0000256" key="3">
    <source>
        <dbReference type="ARBA" id="ARBA00023163"/>
    </source>
</evidence>
<dbReference type="SUPFAM" id="SSF46689">
    <property type="entry name" value="Homeodomain-like"/>
    <property type="match status" value="1"/>
</dbReference>
<dbReference type="InterPro" id="IPR020449">
    <property type="entry name" value="Tscrpt_reg_AraC-type_HTH"/>
</dbReference>
<accession>A0A1H7MDG9</accession>
<dbReference type="AlphaFoldDB" id="A0A1H7MDG9"/>
<dbReference type="EMBL" id="FOAF01000001">
    <property type="protein sequence ID" value="SEL08765.1"/>
    <property type="molecule type" value="Genomic_DNA"/>
</dbReference>
<dbReference type="PANTHER" id="PTHR47894:SF1">
    <property type="entry name" value="HTH-TYPE TRANSCRIPTIONAL REGULATOR VQSM"/>
    <property type="match status" value="1"/>
</dbReference>
<keyword evidence="3" id="KW-0804">Transcription</keyword>
<keyword evidence="1" id="KW-0805">Transcription regulation</keyword>
<evidence type="ECO:0000313" key="6">
    <source>
        <dbReference type="Proteomes" id="UP000199421"/>
    </source>
</evidence>
<dbReference type="GO" id="GO:0003700">
    <property type="term" value="F:DNA-binding transcription factor activity"/>
    <property type="evidence" value="ECO:0007669"/>
    <property type="project" value="InterPro"/>
</dbReference>
<gene>
    <name evidence="5" type="ORF">SAMN05661044_01946</name>
</gene>
<reference evidence="6" key="1">
    <citation type="submission" date="2016-10" db="EMBL/GenBank/DDBJ databases">
        <authorList>
            <person name="Varghese N."/>
            <person name="Submissions S."/>
        </authorList>
    </citation>
    <scope>NUCLEOTIDE SEQUENCE [LARGE SCALE GENOMIC DNA]</scope>
    <source>
        <strain evidence="6">DSM 18733</strain>
    </source>
</reference>
<dbReference type="Pfam" id="PF12625">
    <property type="entry name" value="Arabinose_bd"/>
    <property type="match status" value="1"/>
</dbReference>
<dbReference type="InterPro" id="IPR032687">
    <property type="entry name" value="AraC-type_N"/>
</dbReference>
<dbReference type="Pfam" id="PF12833">
    <property type="entry name" value="HTH_18"/>
    <property type="match status" value="1"/>
</dbReference>
<evidence type="ECO:0000313" key="5">
    <source>
        <dbReference type="EMBL" id="SEL08765.1"/>
    </source>
</evidence>
<keyword evidence="6" id="KW-1185">Reference proteome</keyword>
<dbReference type="Gene3D" id="1.10.10.60">
    <property type="entry name" value="Homeodomain-like"/>
    <property type="match status" value="1"/>
</dbReference>
<name>A0A1H7MDG9_OLID1</name>
<dbReference type="PANTHER" id="PTHR47894">
    <property type="entry name" value="HTH-TYPE TRANSCRIPTIONAL REGULATOR GADX"/>
    <property type="match status" value="1"/>
</dbReference>
<dbReference type="SMART" id="SM00342">
    <property type="entry name" value="HTH_ARAC"/>
    <property type="match status" value="1"/>
</dbReference>
<evidence type="ECO:0000259" key="4">
    <source>
        <dbReference type="PROSITE" id="PS01124"/>
    </source>
</evidence>
<evidence type="ECO:0000256" key="1">
    <source>
        <dbReference type="ARBA" id="ARBA00023015"/>
    </source>
</evidence>
<evidence type="ECO:0000256" key="2">
    <source>
        <dbReference type="ARBA" id="ARBA00023125"/>
    </source>
</evidence>
<dbReference type="InterPro" id="IPR009057">
    <property type="entry name" value="Homeodomain-like_sf"/>
</dbReference>
<dbReference type="GO" id="GO:0005829">
    <property type="term" value="C:cytosol"/>
    <property type="evidence" value="ECO:0007669"/>
    <property type="project" value="TreeGrafter"/>
</dbReference>